<dbReference type="PANTHER" id="PTHR12755:SF6">
    <property type="entry name" value="POLYRIBONUCLEOTIDE 5'-HYDROXYL-KINASE CLP1"/>
    <property type="match status" value="1"/>
</dbReference>
<dbReference type="Gene3D" id="3.40.50.300">
    <property type="entry name" value="P-loop containing nucleotide triphosphate hydrolases"/>
    <property type="match status" value="1"/>
</dbReference>
<sequence>MMEPVPPMLPQLEIHGPHGKLPAFARDLRNPEAHTIDALEEMRFEVESTSQVHVWMSRGQAEIFGSELSTDRIYTFLKGSKVSIWSWTSCNLQIDGSPDVLYKTKESRVMITYFNFHNCLEQHRDDAVRNDTGGPRVLVVGGANSGRSTFCRILLNYAARMRGEERRNPLFVDLDFSQPDLAVPGTLACCQFDRPADPMYDYYFHRKYVLPYGEISPEDNVELLHTQIKRLGDIVEKRLEKDKRARQSGLIINSFAWKPNSYQHIITIAKAFKVNFIVGLDINEKFFTQLREHPDKSALEPDLQLVSMPKSGGVAERSHDERKAHREGRVRNQIYGHPLRSPKQIPFYHEVDFSEIMLCKLGNKLINKDLLPANVDLSAVKAAAVPIQPSKYQVNHVLYLTNVDSPDKVITEGCVIGYLLVKKVDMQTKKIAFSTNFETLPKKVLLVTSIQYKDD</sequence>
<dbReference type="InterPro" id="IPR010655">
    <property type="entry name" value="Clp1_C"/>
</dbReference>
<dbReference type="InterPro" id="IPR027417">
    <property type="entry name" value="P-loop_NTPase"/>
</dbReference>
<dbReference type="InterPro" id="IPR038238">
    <property type="entry name" value="Clp1_C_sf"/>
</dbReference>
<evidence type="ECO:0000259" key="5">
    <source>
        <dbReference type="Pfam" id="PF16575"/>
    </source>
</evidence>
<dbReference type="InterPro" id="IPR032319">
    <property type="entry name" value="CLP1_P"/>
</dbReference>
<dbReference type="Proteomes" id="UP000186922">
    <property type="component" value="Unassembled WGS sequence"/>
</dbReference>
<evidence type="ECO:0000259" key="4">
    <source>
        <dbReference type="Pfam" id="PF16573"/>
    </source>
</evidence>
<dbReference type="Gene3D" id="2.60.120.1030">
    <property type="entry name" value="Clp1, DNA binding domain"/>
    <property type="match status" value="1"/>
</dbReference>
<dbReference type="GO" id="GO:0031124">
    <property type="term" value="P:mRNA 3'-end processing"/>
    <property type="evidence" value="ECO:0007669"/>
    <property type="project" value="InterPro"/>
</dbReference>
<dbReference type="GO" id="GO:0005634">
    <property type="term" value="C:nucleus"/>
    <property type="evidence" value="ECO:0007669"/>
    <property type="project" value="TreeGrafter"/>
</dbReference>
<organism evidence="6 7">
    <name type="scientific">Ramazzottius varieornatus</name>
    <name type="common">Water bear</name>
    <name type="synonym">Tardigrade</name>
    <dbReference type="NCBI Taxonomy" id="947166"/>
    <lineage>
        <taxon>Eukaryota</taxon>
        <taxon>Metazoa</taxon>
        <taxon>Ecdysozoa</taxon>
        <taxon>Tardigrada</taxon>
        <taxon>Eutardigrada</taxon>
        <taxon>Parachela</taxon>
        <taxon>Hypsibioidea</taxon>
        <taxon>Ramazzottiidae</taxon>
        <taxon>Ramazzottius</taxon>
    </lineage>
</organism>
<dbReference type="Pfam" id="PF06807">
    <property type="entry name" value="Clp1"/>
    <property type="match status" value="1"/>
</dbReference>
<dbReference type="InterPro" id="IPR045116">
    <property type="entry name" value="Clp1/Grc3"/>
</dbReference>
<dbReference type="AlphaFoldDB" id="A0A1D1VKI1"/>
<dbReference type="InterPro" id="IPR038239">
    <property type="entry name" value="Clp1_N_sf"/>
</dbReference>
<dbReference type="InterPro" id="IPR032324">
    <property type="entry name" value="Clp1_N"/>
</dbReference>
<dbReference type="Gene3D" id="2.40.30.330">
    <property type="entry name" value="Pre-mRNA cleavage complex subunit Clp1, C-terminal domain"/>
    <property type="match status" value="1"/>
</dbReference>
<evidence type="ECO:0000256" key="2">
    <source>
        <dbReference type="ARBA" id="ARBA00022840"/>
    </source>
</evidence>
<reference evidence="6 7" key="1">
    <citation type="journal article" date="2016" name="Nat. Commun.">
        <title>Extremotolerant tardigrade genome and improved radiotolerance of human cultured cells by tardigrade-unique protein.</title>
        <authorList>
            <person name="Hashimoto T."/>
            <person name="Horikawa D.D."/>
            <person name="Saito Y."/>
            <person name="Kuwahara H."/>
            <person name="Kozuka-Hata H."/>
            <person name="Shin-I T."/>
            <person name="Minakuchi Y."/>
            <person name="Ohishi K."/>
            <person name="Motoyama A."/>
            <person name="Aizu T."/>
            <person name="Enomoto A."/>
            <person name="Kondo K."/>
            <person name="Tanaka S."/>
            <person name="Hara Y."/>
            <person name="Koshikawa S."/>
            <person name="Sagara H."/>
            <person name="Miura T."/>
            <person name="Yokobori S."/>
            <person name="Miyagawa K."/>
            <person name="Suzuki Y."/>
            <person name="Kubo T."/>
            <person name="Oyama M."/>
            <person name="Kohara Y."/>
            <person name="Fujiyama A."/>
            <person name="Arakawa K."/>
            <person name="Katayama T."/>
            <person name="Toyoda A."/>
            <person name="Kunieda T."/>
        </authorList>
    </citation>
    <scope>NUCLEOTIDE SEQUENCE [LARGE SCALE GENOMIC DNA]</scope>
    <source>
        <strain evidence="6 7">YOKOZUNA-1</strain>
    </source>
</reference>
<comment type="caution">
    <text evidence="6">The sequence shown here is derived from an EMBL/GenBank/DDBJ whole genome shotgun (WGS) entry which is preliminary data.</text>
</comment>
<evidence type="ECO:0000313" key="7">
    <source>
        <dbReference type="Proteomes" id="UP000186922"/>
    </source>
</evidence>
<gene>
    <name evidence="6" type="primary">RvY_12722-1</name>
    <name evidence="6" type="synonym">RvY_12722.1</name>
    <name evidence="6" type="ORF">RvY_12722</name>
</gene>
<accession>A0A1D1VKI1</accession>
<dbReference type="GO" id="GO:0006388">
    <property type="term" value="P:tRNA splicing, via endonucleolytic cleavage and ligation"/>
    <property type="evidence" value="ECO:0007669"/>
    <property type="project" value="TreeGrafter"/>
</dbReference>
<evidence type="ECO:0000313" key="6">
    <source>
        <dbReference type="EMBL" id="GAV02120.1"/>
    </source>
</evidence>
<proteinExistence type="predicted"/>
<feature type="domain" description="Clp1 C-terminal" evidence="3">
    <location>
        <begin position="346"/>
        <end position="454"/>
    </location>
</feature>
<keyword evidence="7" id="KW-1185">Reference proteome</keyword>
<name>A0A1D1VKI1_RAMVA</name>
<dbReference type="EMBL" id="BDGG01000008">
    <property type="protein sequence ID" value="GAV02120.1"/>
    <property type="molecule type" value="Genomic_DNA"/>
</dbReference>
<feature type="domain" description="Clp1 P-loop" evidence="5">
    <location>
        <begin position="141"/>
        <end position="335"/>
    </location>
</feature>
<evidence type="ECO:0000259" key="3">
    <source>
        <dbReference type="Pfam" id="PF06807"/>
    </source>
</evidence>
<feature type="domain" description="Clp1 N-terminal" evidence="4">
    <location>
        <begin position="36"/>
        <end position="126"/>
    </location>
</feature>
<keyword evidence="1" id="KW-0547">Nucleotide-binding</keyword>
<dbReference type="Pfam" id="PF16573">
    <property type="entry name" value="CLP1_N"/>
    <property type="match status" value="1"/>
</dbReference>
<dbReference type="Pfam" id="PF16575">
    <property type="entry name" value="CLP1_P"/>
    <property type="match status" value="1"/>
</dbReference>
<dbReference type="OrthoDB" id="258143at2759"/>
<protein>
    <submittedName>
        <fullName evidence="6">Uncharacterized protein</fullName>
    </submittedName>
</protein>
<dbReference type="GO" id="GO:0051731">
    <property type="term" value="F:polynucleotide 5'-hydroxyl-kinase activity"/>
    <property type="evidence" value="ECO:0007669"/>
    <property type="project" value="InterPro"/>
</dbReference>
<evidence type="ECO:0000256" key="1">
    <source>
        <dbReference type="ARBA" id="ARBA00022741"/>
    </source>
</evidence>
<keyword evidence="2" id="KW-0067">ATP-binding</keyword>
<dbReference type="PANTHER" id="PTHR12755">
    <property type="entry name" value="CLEAVAGE/POLYADENYLATION FACTOR IA SUBUNIT CLP1P"/>
    <property type="match status" value="1"/>
</dbReference>
<dbReference type="STRING" id="947166.A0A1D1VKI1"/>
<dbReference type="GO" id="GO:0005524">
    <property type="term" value="F:ATP binding"/>
    <property type="evidence" value="ECO:0007669"/>
    <property type="project" value="UniProtKB-KW"/>
</dbReference>